<dbReference type="Gene3D" id="1.10.287.650">
    <property type="entry name" value="L27 domain"/>
    <property type="match status" value="1"/>
</dbReference>
<accession>A0A7W6NY20</accession>
<dbReference type="CDD" id="cd01301">
    <property type="entry name" value="rDP_like"/>
    <property type="match status" value="1"/>
</dbReference>
<dbReference type="InterPro" id="IPR008257">
    <property type="entry name" value="Pept_M19"/>
</dbReference>
<dbReference type="EMBL" id="JACIEH010000003">
    <property type="protein sequence ID" value="MBB4100729.1"/>
    <property type="molecule type" value="Genomic_DNA"/>
</dbReference>
<dbReference type="Gene3D" id="3.20.20.140">
    <property type="entry name" value="Metal-dependent hydrolases"/>
    <property type="match status" value="1"/>
</dbReference>
<dbReference type="InterPro" id="IPR032466">
    <property type="entry name" value="Metal_Hydrolase"/>
</dbReference>
<keyword evidence="1" id="KW-0732">Signal</keyword>
<evidence type="ECO:0000313" key="2">
    <source>
        <dbReference type="EMBL" id="MBB4100729.1"/>
    </source>
</evidence>
<dbReference type="Pfam" id="PF01244">
    <property type="entry name" value="Peptidase_M19"/>
    <property type="match status" value="1"/>
</dbReference>
<gene>
    <name evidence="2" type="ORF">GGR46_004301</name>
</gene>
<proteinExistence type="predicted"/>
<name>A0A7W6NY20_9SPHN</name>
<protein>
    <submittedName>
        <fullName evidence="2">Microsomal dipeptidase-like Zn-dependent dipeptidase</fullName>
    </submittedName>
</protein>
<organism evidence="2 3">
    <name type="scientific">Sphingomonas kyeonggiensis</name>
    <dbReference type="NCBI Taxonomy" id="1268553"/>
    <lineage>
        <taxon>Bacteria</taxon>
        <taxon>Pseudomonadati</taxon>
        <taxon>Pseudomonadota</taxon>
        <taxon>Alphaproteobacteria</taxon>
        <taxon>Sphingomonadales</taxon>
        <taxon>Sphingomonadaceae</taxon>
        <taxon>Sphingomonas</taxon>
    </lineage>
</organism>
<dbReference type="GO" id="GO:0070573">
    <property type="term" value="F:metallodipeptidase activity"/>
    <property type="evidence" value="ECO:0007669"/>
    <property type="project" value="InterPro"/>
</dbReference>
<dbReference type="RefSeq" id="WP_184000006.1">
    <property type="nucleotide sequence ID" value="NZ_JACIEH010000003.1"/>
</dbReference>
<evidence type="ECO:0000313" key="3">
    <source>
        <dbReference type="Proteomes" id="UP000557392"/>
    </source>
</evidence>
<reference evidence="2 3" key="1">
    <citation type="submission" date="2020-08" db="EMBL/GenBank/DDBJ databases">
        <title>Genomic Encyclopedia of Type Strains, Phase IV (KMG-IV): sequencing the most valuable type-strain genomes for metagenomic binning, comparative biology and taxonomic classification.</title>
        <authorList>
            <person name="Goeker M."/>
        </authorList>
    </citation>
    <scope>NUCLEOTIDE SEQUENCE [LARGE SCALE GENOMIC DNA]</scope>
    <source>
        <strain evidence="2 3">DSM 101806</strain>
    </source>
</reference>
<dbReference type="GO" id="GO:0006508">
    <property type="term" value="P:proteolysis"/>
    <property type="evidence" value="ECO:0007669"/>
    <property type="project" value="InterPro"/>
</dbReference>
<keyword evidence="3" id="KW-1185">Reference proteome</keyword>
<sequence length="431" mass="46481">MARFALRSKLLLLLAGAALPLASAHAQSFTPEQLQAAIALQERIPNLDNHLDIPFEFGTGAHDPGKDGPDQFDFVKAKRGRLKGAVLAIFVPQNARTPAGYAEAAAKGQRKLDAIEAVVRRYPQQTEIARSPEELRAIEGSGRVAIILSILNGNLIGKDLNQLDAWHDKGVSIFGFTHAGNNDLADSARPNLLRGDKLGEHGGLSPLGREAVARLNDLGVVIDVSQITAQGVRQVIELSRAPVIASHSNARAVIDHPRNLDDATLQAIADKGGVVAINAYSSWVKAFPPEALARLNEIRRRYGIPEDKTPAGIQPLSDKGVKVLPPAVFEKYSAEFHAITGSPDYRASLKDYVDQIDYVVKKIGVDHVGISSDFNHGGGVIGWNDVGESINITAELQRRGYSEEDIAKLWGGNFLRVWGQVQALAKPKAGQ</sequence>
<comment type="caution">
    <text evidence="2">The sequence shown here is derived from an EMBL/GenBank/DDBJ whole genome shotgun (WGS) entry which is preliminary data.</text>
</comment>
<dbReference type="PANTHER" id="PTHR10443">
    <property type="entry name" value="MICROSOMAL DIPEPTIDASE"/>
    <property type="match status" value="1"/>
</dbReference>
<dbReference type="AlphaFoldDB" id="A0A7W6NY20"/>
<feature type="signal peptide" evidence="1">
    <location>
        <begin position="1"/>
        <end position="26"/>
    </location>
</feature>
<dbReference type="SUPFAM" id="SSF51556">
    <property type="entry name" value="Metallo-dependent hydrolases"/>
    <property type="match status" value="1"/>
</dbReference>
<feature type="chain" id="PRO_5031272717" evidence="1">
    <location>
        <begin position="27"/>
        <end position="431"/>
    </location>
</feature>
<dbReference type="Proteomes" id="UP000557392">
    <property type="component" value="Unassembled WGS sequence"/>
</dbReference>
<evidence type="ECO:0000256" key="1">
    <source>
        <dbReference type="SAM" id="SignalP"/>
    </source>
</evidence>
<dbReference type="PROSITE" id="PS51365">
    <property type="entry name" value="RENAL_DIPEPTIDASE_2"/>
    <property type="match status" value="1"/>
</dbReference>
<dbReference type="PANTHER" id="PTHR10443:SF12">
    <property type="entry name" value="DIPEPTIDASE"/>
    <property type="match status" value="1"/>
</dbReference>